<dbReference type="RefSeq" id="WP_108886793.1">
    <property type="nucleotide sequence ID" value="NZ_OMOJ01000005.1"/>
</dbReference>
<proteinExistence type="predicted"/>
<dbReference type="PIRSF" id="PIRSF008502">
    <property type="entry name" value="UCP008502"/>
    <property type="match status" value="1"/>
</dbReference>
<dbReference type="SUPFAM" id="SSF160379">
    <property type="entry name" value="SP0830-like"/>
    <property type="match status" value="1"/>
</dbReference>
<reference evidence="2" key="1">
    <citation type="submission" date="2018-03" db="EMBL/GenBank/DDBJ databases">
        <authorList>
            <person name="Rodrigo-Torres L."/>
            <person name="Arahal R. D."/>
            <person name="Lucena T."/>
        </authorList>
    </citation>
    <scope>NUCLEOTIDE SEQUENCE [LARGE SCALE GENOMIC DNA]</scope>
    <source>
        <strain evidence="2">CECT 8871</strain>
    </source>
</reference>
<evidence type="ECO:0008006" key="3">
    <source>
        <dbReference type="Google" id="ProtNLM"/>
    </source>
</evidence>
<keyword evidence="2" id="KW-1185">Reference proteome</keyword>
<gene>
    <name evidence="1" type="ORF">PRI8871_02502</name>
</gene>
<protein>
    <recommendedName>
        <fullName evidence="3">DUF1697 domain-containing protein</fullName>
    </recommendedName>
</protein>
<dbReference type="AlphaFoldDB" id="A0A2R8AXA8"/>
<accession>A0A2R8AXA8</accession>
<dbReference type="PANTHER" id="PTHR36439">
    <property type="entry name" value="BLL4334 PROTEIN"/>
    <property type="match status" value="1"/>
</dbReference>
<organism evidence="1 2">
    <name type="scientific">Pseudoprimorskyibacter insulae</name>
    <dbReference type="NCBI Taxonomy" id="1695997"/>
    <lineage>
        <taxon>Bacteria</taxon>
        <taxon>Pseudomonadati</taxon>
        <taxon>Pseudomonadota</taxon>
        <taxon>Alphaproteobacteria</taxon>
        <taxon>Rhodobacterales</taxon>
        <taxon>Paracoccaceae</taxon>
        <taxon>Pseudoprimorskyibacter</taxon>
    </lineage>
</organism>
<name>A0A2R8AXA8_9RHOB</name>
<dbReference type="InterPro" id="IPR012545">
    <property type="entry name" value="DUF1697"/>
</dbReference>
<dbReference type="Gene3D" id="3.30.70.1280">
    <property type="entry name" value="SP0830-like domains"/>
    <property type="match status" value="1"/>
</dbReference>
<evidence type="ECO:0000313" key="1">
    <source>
        <dbReference type="EMBL" id="SPF80691.1"/>
    </source>
</evidence>
<dbReference type="OrthoDB" id="9806494at2"/>
<dbReference type="PANTHER" id="PTHR36439:SF1">
    <property type="entry name" value="DUF1697 DOMAIN-CONTAINING PROTEIN"/>
    <property type="match status" value="1"/>
</dbReference>
<dbReference type="EMBL" id="OMOJ01000005">
    <property type="protein sequence ID" value="SPF80691.1"/>
    <property type="molecule type" value="Genomic_DNA"/>
</dbReference>
<dbReference type="Proteomes" id="UP000244904">
    <property type="component" value="Unassembled WGS sequence"/>
</dbReference>
<dbReference type="Pfam" id="PF08002">
    <property type="entry name" value="DUF1697"/>
    <property type="match status" value="1"/>
</dbReference>
<evidence type="ECO:0000313" key="2">
    <source>
        <dbReference type="Proteomes" id="UP000244904"/>
    </source>
</evidence>
<sequence>MTQYAAFLRAVNVGGTGKLPMADLRQMCSDAGFDDPRTYITSGNVVFGSDLPEAEVKTTLEARLADYAGRPVPVFVRTAQDLNTLLNALPFADAEPSKVAVSLLDDEPTKADIAAPRHQTTESIALAPRAIVVQYPDGMGRSKLRLPAAEAGTARNVNTLRKVLAMLG</sequence>